<gene>
    <name evidence="2" type="ORF">K504DRAFT_490001</name>
</gene>
<organism evidence="2 3">
    <name type="scientific">Pleomassaria siparia CBS 279.74</name>
    <dbReference type="NCBI Taxonomy" id="1314801"/>
    <lineage>
        <taxon>Eukaryota</taxon>
        <taxon>Fungi</taxon>
        <taxon>Dikarya</taxon>
        <taxon>Ascomycota</taxon>
        <taxon>Pezizomycotina</taxon>
        <taxon>Dothideomycetes</taxon>
        <taxon>Pleosporomycetidae</taxon>
        <taxon>Pleosporales</taxon>
        <taxon>Pleomassariaceae</taxon>
        <taxon>Pleomassaria</taxon>
    </lineage>
</organism>
<sequence>MSPPATRRSTRLSTQNSQQVYDAKSAGPSRIEKGIDQTRATKTKQVKNQRVQEWLQDSDPSSFPPSSASSTKEIDAQAAQVHFGDDEDEDEDEDESETDSDSDMEGEEESVDGEEDVELTGDNFEFRASHDLRRVSLDSRLDGDNERYLIDGFVVRDYEDSEDEVDDDADWMESQTARSRRSRDTSTLSRKSSSARRRRSSSRSTVPSLAAIVEEFTGETVEKVTTGERFPAAQPPCDASEIAEEIMDAISMFSRRVNRNRAPLVFVLSAATQADSEVREALDEAVGRNLGRSLPSFGDTESWIIGPER</sequence>
<protein>
    <submittedName>
        <fullName evidence="2">Uncharacterized protein</fullName>
    </submittedName>
</protein>
<accession>A0A6G1KDY2</accession>
<feature type="compositionally biased region" description="Polar residues" evidence="1">
    <location>
        <begin position="11"/>
        <end position="20"/>
    </location>
</feature>
<dbReference type="AlphaFoldDB" id="A0A6G1KDY2"/>
<evidence type="ECO:0000256" key="1">
    <source>
        <dbReference type="SAM" id="MobiDB-lite"/>
    </source>
</evidence>
<dbReference type="OrthoDB" id="3800281at2759"/>
<proteinExistence type="predicted"/>
<keyword evidence="3" id="KW-1185">Reference proteome</keyword>
<feature type="compositionally biased region" description="Acidic residues" evidence="1">
    <location>
        <begin position="159"/>
        <end position="171"/>
    </location>
</feature>
<reference evidence="2" key="1">
    <citation type="journal article" date="2020" name="Stud. Mycol.">
        <title>101 Dothideomycetes genomes: a test case for predicting lifestyles and emergence of pathogens.</title>
        <authorList>
            <person name="Haridas S."/>
            <person name="Albert R."/>
            <person name="Binder M."/>
            <person name="Bloem J."/>
            <person name="Labutti K."/>
            <person name="Salamov A."/>
            <person name="Andreopoulos B."/>
            <person name="Baker S."/>
            <person name="Barry K."/>
            <person name="Bills G."/>
            <person name="Bluhm B."/>
            <person name="Cannon C."/>
            <person name="Castanera R."/>
            <person name="Culley D."/>
            <person name="Daum C."/>
            <person name="Ezra D."/>
            <person name="Gonzalez J."/>
            <person name="Henrissat B."/>
            <person name="Kuo A."/>
            <person name="Liang C."/>
            <person name="Lipzen A."/>
            <person name="Lutzoni F."/>
            <person name="Magnuson J."/>
            <person name="Mondo S."/>
            <person name="Nolan M."/>
            <person name="Ohm R."/>
            <person name="Pangilinan J."/>
            <person name="Park H.-J."/>
            <person name="Ramirez L."/>
            <person name="Alfaro M."/>
            <person name="Sun H."/>
            <person name="Tritt A."/>
            <person name="Yoshinaga Y."/>
            <person name="Zwiers L.-H."/>
            <person name="Turgeon B."/>
            <person name="Goodwin S."/>
            <person name="Spatafora J."/>
            <person name="Crous P."/>
            <person name="Grigoriev I."/>
        </authorList>
    </citation>
    <scope>NUCLEOTIDE SEQUENCE</scope>
    <source>
        <strain evidence="2">CBS 279.74</strain>
    </source>
</reference>
<feature type="compositionally biased region" description="Low complexity" evidence="1">
    <location>
        <begin position="58"/>
        <end position="70"/>
    </location>
</feature>
<evidence type="ECO:0000313" key="3">
    <source>
        <dbReference type="Proteomes" id="UP000799428"/>
    </source>
</evidence>
<evidence type="ECO:0000313" key="2">
    <source>
        <dbReference type="EMBL" id="KAF2711059.1"/>
    </source>
</evidence>
<name>A0A6G1KDY2_9PLEO</name>
<dbReference type="Proteomes" id="UP000799428">
    <property type="component" value="Unassembled WGS sequence"/>
</dbReference>
<feature type="compositionally biased region" description="Acidic residues" evidence="1">
    <location>
        <begin position="85"/>
        <end position="119"/>
    </location>
</feature>
<dbReference type="EMBL" id="MU005768">
    <property type="protein sequence ID" value="KAF2711059.1"/>
    <property type="molecule type" value="Genomic_DNA"/>
</dbReference>
<feature type="region of interest" description="Disordered" evidence="1">
    <location>
        <begin position="1"/>
        <end position="125"/>
    </location>
</feature>
<feature type="region of interest" description="Disordered" evidence="1">
    <location>
        <begin position="152"/>
        <end position="206"/>
    </location>
</feature>